<evidence type="ECO:0000313" key="4">
    <source>
        <dbReference type="Proteomes" id="UP000238034"/>
    </source>
</evidence>
<sequence>MRIFLSLLFVLLLTGNVFAQQQDSLNVKDFSKGIKKERPVILDVRRPEEYAEGHIKKAVNINWQNQDEFRTKASQLQKSEPVYVYCRSGVRSAKAVEWLRSNGFTQVVGLSGGMKAWVAADKRVVNKGKTNK</sequence>
<dbReference type="InterPro" id="IPR036873">
    <property type="entry name" value="Rhodanese-like_dom_sf"/>
</dbReference>
<evidence type="ECO:0000259" key="2">
    <source>
        <dbReference type="PROSITE" id="PS50206"/>
    </source>
</evidence>
<evidence type="ECO:0000256" key="1">
    <source>
        <dbReference type="SAM" id="SignalP"/>
    </source>
</evidence>
<dbReference type="GO" id="GO:0016740">
    <property type="term" value="F:transferase activity"/>
    <property type="evidence" value="ECO:0007669"/>
    <property type="project" value="UniProtKB-KW"/>
</dbReference>
<dbReference type="InterPro" id="IPR050229">
    <property type="entry name" value="GlpE_sulfurtransferase"/>
</dbReference>
<keyword evidence="1" id="KW-0732">Signal</keyword>
<evidence type="ECO:0000313" key="3">
    <source>
        <dbReference type="EMBL" id="PRY52677.1"/>
    </source>
</evidence>
<dbReference type="EMBL" id="PVTH01000005">
    <property type="protein sequence ID" value="PRY52677.1"/>
    <property type="molecule type" value="Genomic_DNA"/>
</dbReference>
<feature type="chain" id="PRO_5015659647" evidence="1">
    <location>
        <begin position="20"/>
        <end position="132"/>
    </location>
</feature>
<reference evidence="3 4" key="1">
    <citation type="submission" date="2018-03" db="EMBL/GenBank/DDBJ databases">
        <title>Genomic Encyclopedia of Type Strains, Phase III (KMG-III): the genomes of soil and plant-associated and newly described type strains.</title>
        <authorList>
            <person name="Whitman W."/>
        </authorList>
    </citation>
    <scope>NUCLEOTIDE SEQUENCE [LARGE SCALE GENOMIC DNA]</scope>
    <source>
        <strain evidence="3 4">CGMCC 1.9313</strain>
    </source>
</reference>
<dbReference type="AlphaFoldDB" id="A0A2T0U436"/>
<dbReference type="OrthoDB" id="9808735at2"/>
<dbReference type="SUPFAM" id="SSF52821">
    <property type="entry name" value="Rhodanese/Cell cycle control phosphatase"/>
    <property type="match status" value="1"/>
</dbReference>
<keyword evidence="3" id="KW-0808">Transferase</keyword>
<dbReference type="CDD" id="cd00158">
    <property type="entry name" value="RHOD"/>
    <property type="match status" value="1"/>
</dbReference>
<feature type="domain" description="Rhodanese" evidence="2">
    <location>
        <begin position="35"/>
        <end position="126"/>
    </location>
</feature>
<dbReference type="PANTHER" id="PTHR43031">
    <property type="entry name" value="FAD-DEPENDENT OXIDOREDUCTASE"/>
    <property type="match status" value="1"/>
</dbReference>
<dbReference type="RefSeq" id="WP_106293095.1">
    <property type="nucleotide sequence ID" value="NZ_PVTH01000005.1"/>
</dbReference>
<dbReference type="Gene3D" id="3.40.250.10">
    <property type="entry name" value="Rhodanese-like domain"/>
    <property type="match status" value="1"/>
</dbReference>
<dbReference type="SMART" id="SM00450">
    <property type="entry name" value="RHOD"/>
    <property type="match status" value="1"/>
</dbReference>
<feature type="signal peptide" evidence="1">
    <location>
        <begin position="1"/>
        <end position="19"/>
    </location>
</feature>
<organism evidence="3 4">
    <name type="scientific">Arcticibacter pallidicorallinus</name>
    <dbReference type="NCBI Taxonomy" id="1259464"/>
    <lineage>
        <taxon>Bacteria</taxon>
        <taxon>Pseudomonadati</taxon>
        <taxon>Bacteroidota</taxon>
        <taxon>Sphingobacteriia</taxon>
        <taxon>Sphingobacteriales</taxon>
        <taxon>Sphingobacteriaceae</taxon>
        <taxon>Arcticibacter</taxon>
    </lineage>
</organism>
<proteinExistence type="predicted"/>
<accession>A0A2T0U436</accession>
<protein>
    <submittedName>
        <fullName evidence="3">Rhodanese-related sulfurtransferase</fullName>
    </submittedName>
</protein>
<keyword evidence="4" id="KW-1185">Reference proteome</keyword>
<dbReference type="PROSITE" id="PS50206">
    <property type="entry name" value="RHODANESE_3"/>
    <property type="match status" value="1"/>
</dbReference>
<comment type="caution">
    <text evidence="3">The sequence shown here is derived from an EMBL/GenBank/DDBJ whole genome shotgun (WGS) entry which is preliminary data.</text>
</comment>
<gene>
    <name evidence="3" type="ORF">B0I27_105144</name>
</gene>
<dbReference type="PANTHER" id="PTHR43031:SF1">
    <property type="entry name" value="PYRIDINE NUCLEOTIDE-DISULPHIDE OXIDOREDUCTASE"/>
    <property type="match status" value="1"/>
</dbReference>
<name>A0A2T0U436_9SPHI</name>
<dbReference type="Pfam" id="PF00581">
    <property type="entry name" value="Rhodanese"/>
    <property type="match status" value="1"/>
</dbReference>
<dbReference type="Proteomes" id="UP000238034">
    <property type="component" value="Unassembled WGS sequence"/>
</dbReference>
<dbReference type="InterPro" id="IPR001763">
    <property type="entry name" value="Rhodanese-like_dom"/>
</dbReference>